<dbReference type="SUPFAM" id="SSF53187">
    <property type="entry name" value="Zn-dependent exopeptidases"/>
    <property type="match status" value="6"/>
</dbReference>
<dbReference type="InterPro" id="IPR057246">
    <property type="entry name" value="CARBOXYPEPT_ZN_1"/>
</dbReference>
<dbReference type="InterPro" id="IPR036990">
    <property type="entry name" value="M14A-like_propep"/>
</dbReference>
<dbReference type="InterPro" id="IPR000834">
    <property type="entry name" value="Peptidase_M14"/>
</dbReference>
<dbReference type="PANTHER" id="PTHR11705:SF153">
    <property type="entry name" value="ZINC CARBOXYPEPTIDASE A 1-LIKE PROTEIN"/>
    <property type="match status" value="1"/>
</dbReference>
<evidence type="ECO:0000256" key="12">
    <source>
        <dbReference type="ARBA" id="ARBA00023157"/>
    </source>
</evidence>
<dbReference type="GO" id="GO:0006508">
    <property type="term" value="P:proteolysis"/>
    <property type="evidence" value="ECO:0007669"/>
    <property type="project" value="UniProtKB-KW"/>
</dbReference>
<evidence type="ECO:0000256" key="9">
    <source>
        <dbReference type="ARBA" id="ARBA00022801"/>
    </source>
</evidence>
<keyword evidence="6" id="KW-0645">Protease</keyword>
<keyword evidence="10" id="KW-0862">Zinc</keyword>
<comment type="cofactor">
    <cofactor evidence="1">
        <name>Zn(2+)</name>
        <dbReference type="ChEBI" id="CHEBI:29105"/>
    </cofactor>
</comment>
<reference evidence="18 19" key="1">
    <citation type="submission" date="2020-04" db="EMBL/GenBank/DDBJ databases">
        <authorList>
            <person name="Wallbank WR R."/>
            <person name="Pardo Diaz C."/>
            <person name="Kozak K."/>
            <person name="Martin S."/>
            <person name="Jiggins C."/>
            <person name="Moest M."/>
            <person name="Warren A I."/>
            <person name="Byers J.R.P. K."/>
            <person name="Montejo-Kovacevich G."/>
            <person name="Yen C E."/>
        </authorList>
    </citation>
    <scope>NUCLEOTIDE SEQUENCE [LARGE SCALE GENOMIC DNA]</scope>
</reference>
<feature type="domain" description="Peptidase M14" evidence="17">
    <location>
        <begin position="99"/>
        <end position="393"/>
    </location>
</feature>
<organism evidence="18 19">
    <name type="scientific">Arctia plantaginis</name>
    <name type="common">Wood tiger moth</name>
    <name type="synonym">Phalaena plantaginis</name>
    <dbReference type="NCBI Taxonomy" id="874455"/>
    <lineage>
        <taxon>Eukaryota</taxon>
        <taxon>Metazoa</taxon>
        <taxon>Ecdysozoa</taxon>
        <taxon>Arthropoda</taxon>
        <taxon>Hexapoda</taxon>
        <taxon>Insecta</taxon>
        <taxon>Pterygota</taxon>
        <taxon>Neoptera</taxon>
        <taxon>Endopterygota</taxon>
        <taxon>Lepidoptera</taxon>
        <taxon>Glossata</taxon>
        <taxon>Ditrysia</taxon>
        <taxon>Noctuoidea</taxon>
        <taxon>Erebidae</taxon>
        <taxon>Arctiinae</taxon>
        <taxon>Arctia</taxon>
    </lineage>
</organism>
<evidence type="ECO:0000256" key="15">
    <source>
        <dbReference type="PROSITE-ProRule" id="PRU01379"/>
    </source>
</evidence>
<evidence type="ECO:0000256" key="13">
    <source>
        <dbReference type="ARBA" id="ARBA00057299"/>
    </source>
</evidence>
<feature type="active site" description="Proton donor/acceptor" evidence="15">
    <location>
        <position position="2477"/>
    </location>
</feature>
<dbReference type="FunFam" id="3.30.70.340:FF:000002">
    <property type="entry name" value="Carboxypeptidase A"/>
    <property type="match status" value="1"/>
</dbReference>
<name>A0A8S1AQU5_ARCPL</name>
<feature type="active site" description="Proton donor/acceptor" evidence="15">
    <location>
        <position position="2055"/>
    </location>
</feature>
<comment type="similarity">
    <text evidence="3 15">Belongs to the peptidase M14 family.</text>
</comment>
<comment type="subcellular location">
    <subcellularLocation>
        <location evidence="2">Secreted</location>
    </subcellularLocation>
</comment>
<dbReference type="FunFam" id="3.40.630.10:FF:000040">
    <property type="entry name" value="zinc carboxypeptidase"/>
    <property type="match status" value="5"/>
</dbReference>
<evidence type="ECO:0000256" key="3">
    <source>
        <dbReference type="ARBA" id="ARBA00005988"/>
    </source>
</evidence>
<evidence type="ECO:0000256" key="14">
    <source>
        <dbReference type="ARBA" id="ARBA00069039"/>
    </source>
</evidence>
<feature type="active site" description="Proton donor/acceptor" evidence="15">
    <location>
        <position position="1642"/>
    </location>
</feature>
<comment type="function">
    <text evidence="13">Involved in the digestion of the blood meal.</text>
</comment>
<evidence type="ECO:0000313" key="18">
    <source>
        <dbReference type="EMBL" id="CAB3249416.1"/>
    </source>
</evidence>
<evidence type="ECO:0000256" key="4">
    <source>
        <dbReference type="ARBA" id="ARBA00022525"/>
    </source>
</evidence>
<protein>
    <recommendedName>
        <fullName evidence="14">Zinc carboxypeptidase A 1</fullName>
    </recommendedName>
</protein>
<sequence length="2540" mass="291476">MFYNYSLYNIVPTENEHLQFLQNLDHQKYIDVVFWKKPYKLYESVQVMVNPNDVGRFLERTQHYKLKADVLINDIQRAFDNQMISKNYKLRENTFTWNVYHTLYDIYKWLTDMAVKYPKKVEMVSIGKSSEGIDIFGISVRTKNPKFGVIVEGGIHGNEWISVEVVTYLLDQLLSTDVKKNYQLIRLLKKYDWHLIPVVNPDGYVYSQTMDRLWRKNRRKLRHGYGVDLNRNFNYSFGRFGTSDDEKDDCFSGPHPFSEPESKALSKFIYQNRKNLRFYFSFHGYGQKIIIPYADRIRHIENYAEAEHYGKQAITKMFKVNGIKYELGSHYDTLGLRISGNSGSYVKKTYDVRYVYTFLLRDNGTYGYALPPKQILPTCQEAVAGIAELMTVSQKKVDLMSGGEQLTTRLVSTLISVIFIIWAIPLNEDHLVFLETLVDNYDVNIWKDVGVMYNPVDFIVHPEDRSDLIIDAAKLGLTLETVIVNVQKAFDQQTVKPYIRRRMNTMDWKNFYRLNDIYGWLADLSAAYSGEVSVESIGKSHENRDIIAVRVLLKGSQRRSKVIIEGGIHAREWIAPAFVTYLIFSIVTARTSKVTGLKDIALTYEWYFVPVLNPDGYEYSHTEDRLWRKNRNKIPVDINRNFDAEFATLEDTEKWSDSYPGPKAFSENESRAMAYFVKSKSFNLEYYIAFHSYGEYMILPYGYSIEHLENFDEVYKMCSAAAKKIYERHQTRYKIGIPYETVGYTTKGVSGCWVKKTFEVPYVITFELRDKGKEGFSLSPTKILPTCEETLDGYTAHGGSACWAKKEYKIPDQCGKLIKLLNRNKYKVSGSQLDRATGVMPDDGNNGTAIEQINAELDGSVRWLRIVELRRDLIHYTFALASATGTQTTSPDLLGHLLPLTTRCDVRLMVYGITEKQKRSQAGQLVEATSVFGDQVKYDNYALYKVHAENNDHVKFLHLLEADKDFLQFWKTPSHVGDYASIVIPPANLDEFEHILRKRNIRSELMLENIQEAFNAQVFSRRKRDVNQQLLWSNYQTAEDIYNWFDILARNYSRIVSKVIVGQTHEGRNITGIKITRGTGKRVFVLQAGEIGADWLSPTVLTYVADRLIHSNDPEIRAAAEDFTWYIFPLLNLDGFQFTQDSVRLWTKNRKPVSTSAIGVDLTKNWNSHWGVSGGSFNRASNNYYGLGPFSEPETRAISDFIVNNIGTQITGFLNFRSFGQRIVIPFAHTDNPMYNYNEMVTIARRAAGSLSVRYNTQYLVGNSRAVHDGATGSVIDWIKYRFNPPIVASFLLRDTGFRGYTLPVTEILPTCLKETFEEYDFWDEILVSQNVNILSKPDMKSDLENFLSGAGIDFEITLENIQEVIDKETKKHYTRNDIRSMQWDSYYTLEDINTWLDDMVLAHPDTASIIIGGRSHEGRDIKGIRISHGAGKRAVFIESGIHAREWISPATTNFIINELLTSDDEEVKMIANDYDWYIFPVTNPDGYVWTHVGYRLWRKNRVPYGNNIGVDLNRNWNSNWLGLGTSSNSLSNTFAGRGPFSEVETRTLSEFIKNMADRIDLYLSFHSSGQLLLIPYGNTTDPLDNYYDAMKIGRRAMGALSVRYGTQYTTGNIAEAIYYATGTSIDWIKEHLHVPLVYCYELRDRGVYGHLLPPEQIRPTSEEVMDSLVEMILQARRLGYMNNGNATKVSALLIVVFSEKIRFDNYTLYKVVPKNGKQVEYLADLKETFKEYDFWDEILLSQYVNILSKPDMKSDLENFLSGAGIDFEITLENIQEFIDKETKKHYTRNDIRSMQWDSYYTLEDINTWLDDMVLAHPDTASIIIGGRSHEGRDIKGIRISHGAGKRAVFIESGIHSREWISPATTNFIINELLTSDDEEVKAVARDYDWYIFPVTNPDGYVWTHVGYRLWRKNRAPYGNDIGVDLNRNWNSNWLGPGTSSNSSSNNFAGRGPFSEVETRTLSEYITNMADRIDLYLSFHSAGQLLLLPYGNTTEPLDNYHDAMNIGRRAMGALSVRYGTQYTTGNIAEAIYLATGGSIDWVKEYLRVPLVYCYELRDRGVYGHLLPPEQILPTSEEVMDSLVEMIYQAKRFGYMNAGNAIKIPTLLIVGFILILPNVFSEKIRYDDYTLYKIQPKSLNHIKLLQDLQDNDARYDFWNSPVPSATYVNILSSPANKAELENFVKSNNMDFEIVTSNIQESIDKEVVSTYTRNAAGNMTWDRYYDLDSVYSWIDDLAALFPQVATIVIGGRTHEGRQIKGLRISHGSGRKAIFVEGGLHAREWISIATVNFIANELLTSDDAETRAAARDFDWYIFPITNPDGYDYSHRFNRMWRKNRRPIGQHFGVDLNRNWNSNWLVAGASVNPASDIFAGLGPFSEIETRTLSTYINSIGDRLELYLSFHSFGQMLLLPFGNTTEPLDNYYDALNIGRRAMGALSVRFGTRYVTGNIAEVIYHATGGTIDWVKEFVGVPLVYCYELRENNTYGFLLPAEQILPNNLEVMDSILEMIHQARRFGYMNNATGVYGSILLIAFITITRLIY</sequence>
<dbReference type="Pfam" id="PF00246">
    <property type="entry name" value="Peptidase_M14"/>
    <property type="match status" value="6"/>
</dbReference>
<evidence type="ECO:0000313" key="19">
    <source>
        <dbReference type="Proteomes" id="UP000494256"/>
    </source>
</evidence>
<keyword evidence="12" id="KW-1015">Disulfide bond</keyword>
<evidence type="ECO:0000259" key="17">
    <source>
        <dbReference type="PROSITE" id="PS52035"/>
    </source>
</evidence>
<keyword evidence="16" id="KW-1133">Transmembrane helix</keyword>
<dbReference type="InterPro" id="IPR003146">
    <property type="entry name" value="M14A_act_pep"/>
</dbReference>
<feature type="domain" description="Peptidase M14" evidence="17">
    <location>
        <begin position="1799"/>
        <end position="2089"/>
    </location>
</feature>
<dbReference type="FunFam" id="3.40.630.10:FF:000084">
    <property type="entry name" value="Carboxypeptidase B2"/>
    <property type="match status" value="1"/>
</dbReference>
<keyword evidence="9" id="KW-0378">Hydrolase</keyword>
<evidence type="ECO:0000256" key="5">
    <source>
        <dbReference type="ARBA" id="ARBA00022645"/>
    </source>
</evidence>
<accession>A0A8S1AQU5</accession>
<dbReference type="GO" id="GO:0004181">
    <property type="term" value="F:metallocarboxypeptidase activity"/>
    <property type="evidence" value="ECO:0007669"/>
    <property type="project" value="InterPro"/>
</dbReference>
<evidence type="ECO:0000256" key="1">
    <source>
        <dbReference type="ARBA" id="ARBA00001947"/>
    </source>
</evidence>
<evidence type="ECO:0000256" key="11">
    <source>
        <dbReference type="ARBA" id="ARBA00023049"/>
    </source>
</evidence>
<dbReference type="EMBL" id="CADEBD010000344">
    <property type="protein sequence ID" value="CAB3249416.1"/>
    <property type="molecule type" value="Genomic_DNA"/>
</dbReference>
<feature type="active site" description="Proton donor/acceptor" evidence="15">
    <location>
        <position position="767"/>
    </location>
</feature>
<dbReference type="Pfam" id="PF02244">
    <property type="entry name" value="Propep_M14"/>
    <property type="match status" value="5"/>
</dbReference>
<evidence type="ECO:0000256" key="2">
    <source>
        <dbReference type="ARBA" id="ARBA00004613"/>
    </source>
</evidence>
<dbReference type="PROSITE" id="PS00132">
    <property type="entry name" value="CARBOXYPEPT_ZN_1"/>
    <property type="match status" value="1"/>
</dbReference>
<keyword evidence="7" id="KW-0479">Metal-binding</keyword>
<dbReference type="GO" id="GO:0008270">
    <property type="term" value="F:zinc ion binding"/>
    <property type="evidence" value="ECO:0007669"/>
    <property type="project" value="InterPro"/>
</dbReference>
<feature type="domain" description="Peptidase M14" evidence="17">
    <location>
        <begin position="1034"/>
        <end position="1326"/>
    </location>
</feature>
<dbReference type="PROSITE" id="PS52035">
    <property type="entry name" value="PEPTIDASE_M14"/>
    <property type="match status" value="6"/>
</dbReference>
<feature type="domain" description="Peptidase M14" evidence="17">
    <location>
        <begin position="1386"/>
        <end position="1676"/>
    </location>
</feature>
<feature type="transmembrane region" description="Helical" evidence="16">
    <location>
        <begin position="2100"/>
        <end position="2119"/>
    </location>
</feature>
<dbReference type="PRINTS" id="PR00765">
    <property type="entry name" value="CRBOXYPTASEA"/>
</dbReference>
<dbReference type="CDD" id="cd03860">
    <property type="entry name" value="M14_CP_A-B_like"/>
    <property type="match status" value="3"/>
</dbReference>
<dbReference type="Gene3D" id="3.40.630.10">
    <property type="entry name" value="Zn peptidases"/>
    <property type="match status" value="6"/>
</dbReference>
<evidence type="ECO:0000256" key="7">
    <source>
        <dbReference type="ARBA" id="ARBA00022723"/>
    </source>
</evidence>
<evidence type="ECO:0000256" key="6">
    <source>
        <dbReference type="ARBA" id="ARBA00022670"/>
    </source>
</evidence>
<feature type="transmembrane region" description="Helical" evidence="16">
    <location>
        <begin position="2516"/>
        <end position="2539"/>
    </location>
</feature>
<dbReference type="OrthoDB" id="5985519at2759"/>
<evidence type="ECO:0000256" key="8">
    <source>
        <dbReference type="ARBA" id="ARBA00022729"/>
    </source>
</evidence>
<gene>
    <name evidence="18" type="ORF">APLA_LOCUS12869</name>
</gene>
<proteinExistence type="inferred from homology"/>
<keyword evidence="8" id="KW-0732">Signal</keyword>
<dbReference type="GO" id="GO:0005615">
    <property type="term" value="C:extracellular space"/>
    <property type="evidence" value="ECO:0007669"/>
    <property type="project" value="TreeGrafter"/>
</dbReference>
<dbReference type="PANTHER" id="PTHR11705">
    <property type="entry name" value="PROTEASE FAMILY M14 CARBOXYPEPTIDASE A,B"/>
    <property type="match status" value="1"/>
</dbReference>
<feature type="domain" description="Peptidase M14" evidence="17">
    <location>
        <begin position="2221"/>
        <end position="2511"/>
    </location>
</feature>
<feature type="domain" description="Peptidase M14" evidence="17">
    <location>
        <begin position="510"/>
        <end position="801"/>
    </location>
</feature>
<evidence type="ECO:0000256" key="10">
    <source>
        <dbReference type="ARBA" id="ARBA00022833"/>
    </source>
</evidence>
<dbReference type="SMART" id="SM00631">
    <property type="entry name" value="Zn_pept"/>
    <property type="match status" value="6"/>
</dbReference>
<comment type="caution">
    <text evidence="18">The sequence shown here is derived from an EMBL/GenBank/DDBJ whole genome shotgun (WGS) entry which is preliminary data.</text>
</comment>
<keyword evidence="11" id="KW-0482">Metalloprotease</keyword>
<comment type="caution">
    <text evidence="15">Lacks conserved residue(s) required for the propagation of feature annotation.</text>
</comment>
<keyword evidence="4" id="KW-0964">Secreted</keyword>
<dbReference type="Proteomes" id="UP000494256">
    <property type="component" value="Unassembled WGS sequence"/>
</dbReference>
<keyword evidence="5" id="KW-0121">Carboxypeptidase</keyword>
<dbReference type="Gene3D" id="3.30.70.340">
    <property type="entry name" value="Metallocarboxypeptidase-like"/>
    <property type="match status" value="5"/>
</dbReference>
<evidence type="ECO:0000256" key="16">
    <source>
        <dbReference type="SAM" id="Phobius"/>
    </source>
</evidence>
<keyword evidence="16" id="KW-0812">Transmembrane</keyword>
<dbReference type="SUPFAM" id="SSF54897">
    <property type="entry name" value="Protease propeptides/inhibitors"/>
    <property type="match status" value="6"/>
</dbReference>
<keyword evidence="16" id="KW-0472">Membrane</keyword>